<sequence length="89" mass="9896">MPGNDWFHLVGEYPKCSNIFTCLVHSSSIENVILTEGQKPTQNKEAQKRANDSTASLFSISEKKNGPKQHKLGFSTNHRNLILSGVIIN</sequence>
<dbReference type="EMBL" id="JAJJMB010013076">
    <property type="protein sequence ID" value="KAI3871131.1"/>
    <property type="molecule type" value="Genomic_DNA"/>
</dbReference>
<organism evidence="2 3">
    <name type="scientific">Papaver atlanticum</name>
    <dbReference type="NCBI Taxonomy" id="357466"/>
    <lineage>
        <taxon>Eukaryota</taxon>
        <taxon>Viridiplantae</taxon>
        <taxon>Streptophyta</taxon>
        <taxon>Embryophyta</taxon>
        <taxon>Tracheophyta</taxon>
        <taxon>Spermatophyta</taxon>
        <taxon>Magnoliopsida</taxon>
        <taxon>Ranunculales</taxon>
        <taxon>Papaveraceae</taxon>
        <taxon>Papaveroideae</taxon>
        <taxon>Papaver</taxon>
    </lineage>
</organism>
<accession>A0AAD4X968</accession>
<reference evidence="2" key="1">
    <citation type="submission" date="2022-04" db="EMBL/GenBank/DDBJ databases">
        <title>A functionally conserved STORR gene fusion in Papaver species that diverged 16.8 million years ago.</title>
        <authorList>
            <person name="Catania T."/>
        </authorList>
    </citation>
    <scope>NUCLEOTIDE SEQUENCE</scope>
    <source>
        <strain evidence="2">S-188037</strain>
    </source>
</reference>
<dbReference type="Proteomes" id="UP001202328">
    <property type="component" value="Unassembled WGS sequence"/>
</dbReference>
<feature type="region of interest" description="Disordered" evidence="1">
    <location>
        <begin position="36"/>
        <end position="73"/>
    </location>
</feature>
<comment type="caution">
    <text evidence="2">The sequence shown here is derived from an EMBL/GenBank/DDBJ whole genome shotgun (WGS) entry which is preliminary data.</text>
</comment>
<dbReference type="AlphaFoldDB" id="A0AAD4X968"/>
<keyword evidence="3" id="KW-1185">Reference proteome</keyword>
<proteinExistence type="predicted"/>
<evidence type="ECO:0000313" key="3">
    <source>
        <dbReference type="Proteomes" id="UP001202328"/>
    </source>
</evidence>
<protein>
    <submittedName>
        <fullName evidence="2">Uncharacterized protein</fullName>
    </submittedName>
</protein>
<name>A0AAD4X968_9MAGN</name>
<gene>
    <name evidence="2" type="ORF">MKW98_015031</name>
</gene>
<evidence type="ECO:0000256" key="1">
    <source>
        <dbReference type="SAM" id="MobiDB-lite"/>
    </source>
</evidence>
<evidence type="ECO:0000313" key="2">
    <source>
        <dbReference type="EMBL" id="KAI3871131.1"/>
    </source>
</evidence>